<evidence type="ECO:0000313" key="2">
    <source>
        <dbReference type="Proteomes" id="UP001321486"/>
    </source>
</evidence>
<protein>
    <submittedName>
        <fullName evidence="1">Uncharacterized protein</fullName>
    </submittedName>
</protein>
<accession>A0ABM8GP59</accession>
<dbReference type="EMBL" id="AP027732">
    <property type="protein sequence ID" value="BDZ50017.1"/>
    <property type="molecule type" value="Genomic_DNA"/>
</dbReference>
<keyword evidence="2" id="KW-1185">Reference proteome</keyword>
<sequence length="73" mass="7714">MSRVRLPRRSATNRKISFPVSAHECADSATIDAEPVRKAAIVFARATRRLALKATMTVSELSGLAGAAGSQTS</sequence>
<organism evidence="1 2">
    <name type="scientific">Frondihabitans sucicola</name>
    <dbReference type="NCBI Taxonomy" id="1268041"/>
    <lineage>
        <taxon>Bacteria</taxon>
        <taxon>Bacillati</taxon>
        <taxon>Actinomycetota</taxon>
        <taxon>Actinomycetes</taxon>
        <taxon>Micrococcales</taxon>
        <taxon>Microbacteriaceae</taxon>
        <taxon>Frondihabitans</taxon>
    </lineage>
</organism>
<proteinExistence type="predicted"/>
<name>A0ABM8GP59_9MICO</name>
<gene>
    <name evidence="1" type="ORF">GCM10025867_22580</name>
</gene>
<evidence type="ECO:0000313" key="1">
    <source>
        <dbReference type="EMBL" id="BDZ50017.1"/>
    </source>
</evidence>
<reference evidence="2" key="1">
    <citation type="journal article" date="2019" name="Int. J. Syst. Evol. Microbiol.">
        <title>The Global Catalogue of Microorganisms (GCM) 10K type strain sequencing project: providing services to taxonomists for standard genome sequencing and annotation.</title>
        <authorList>
            <consortium name="The Broad Institute Genomics Platform"/>
            <consortium name="The Broad Institute Genome Sequencing Center for Infectious Disease"/>
            <person name="Wu L."/>
            <person name="Ma J."/>
        </authorList>
    </citation>
    <scope>NUCLEOTIDE SEQUENCE [LARGE SCALE GENOMIC DNA]</scope>
    <source>
        <strain evidence="2">NBRC 108728</strain>
    </source>
</reference>
<dbReference type="Proteomes" id="UP001321486">
    <property type="component" value="Chromosome"/>
</dbReference>